<evidence type="ECO:0000256" key="2">
    <source>
        <dbReference type="SAM" id="Phobius"/>
    </source>
</evidence>
<proteinExistence type="predicted"/>
<organism evidence="4 5">
    <name type="scientific">Corynebacterium aquatimens</name>
    <dbReference type="NCBI Taxonomy" id="1190508"/>
    <lineage>
        <taxon>Bacteria</taxon>
        <taxon>Bacillati</taxon>
        <taxon>Actinomycetota</taxon>
        <taxon>Actinomycetes</taxon>
        <taxon>Mycobacteriales</taxon>
        <taxon>Corynebacteriaceae</taxon>
        <taxon>Corynebacterium</taxon>
    </lineage>
</organism>
<dbReference type="InterPro" id="IPR022435">
    <property type="entry name" value="Surface-anchored_actinobac"/>
</dbReference>
<dbReference type="NCBIfam" id="NF038134">
    <property type="entry name" value="choice_anch_M"/>
    <property type="match status" value="1"/>
</dbReference>
<keyword evidence="2" id="KW-0812">Transmembrane</keyword>
<dbReference type="AlphaFoldDB" id="A0A931DVR2"/>
<evidence type="ECO:0000256" key="1">
    <source>
        <dbReference type="SAM" id="MobiDB-lite"/>
    </source>
</evidence>
<feature type="chain" id="PRO_5036990965" evidence="3">
    <location>
        <begin position="44"/>
        <end position="351"/>
    </location>
</feature>
<accession>A0A931DVR2</accession>
<dbReference type="Proteomes" id="UP000658613">
    <property type="component" value="Unassembled WGS sequence"/>
</dbReference>
<reference evidence="4" key="1">
    <citation type="submission" date="2020-11" db="EMBL/GenBank/DDBJ databases">
        <title>Sequencing the genomes of 1000 actinobacteria strains.</title>
        <authorList>
            <person name="Klenk H.-P."/>
        </authorList>
    </citation>
    <scope>NUCLEOTIDE SEQUENCE</scope>
    <source>
        <strain evidence="4">DSM 45632</strain>
    </source>
</reference>
<feature type="transmembrane region" description="Helical" evidence="2">
    <location>
        <begin position="311"/>
        <end position="333"/>
    </location>
</feature>
<dbReference type="NCBIfam" id="TIGR03769">
    <property type="entry name" value="P_ac_wall_RPT"/>
    <property type="match status" value="1"/>
</dbReference>
<gene>
    <name evidence="4" type="ORF">IW254_001378</name>
</gene>
<comment type="caution">
    <text evidence="4">The sequence shown here is derived from an EMBL/GenBank/DDBJ whole genome shotgun (WGS) entry which is preliminary data.</text>
</comment>
<dbReference type="RefSeq" id="WP_196824809.1">
    <property type="nucleotide sequence ID" value="NZ_CP046980.1"/>
</dbReference>
<keyword evidence="3" id="KW-0732">Signal</keyword>
<name>A0A931DVR2_9CORY</name>
<evidence type="ECO:0000313" key="4">
    <source>
        <dbReference type="EMBL" id="MBG6122409.1"/>
    </source>
</evidence>
<keyword evidence="2" id="KW-0472">Membrane</keyword>
<sequence>MNSQNRRQNNRTLRAIRGVVKNVVAANAVAVALGLGSAGIAQAQGESNDPALQQRVNADEKIAPLGEKVVISEGHADLGPVYVNGKLNFMVRDDSQAPPVWRHIDDVVFAVSDKAISDNAVSDNAIQTLPEADELSFTGAKPGAKVWVVPQTEVAGVPWLGWTVQSPAVVDKSERGVNIAFGGHQGPGDFSLFLHDGGSSQPQQLWNSRLSGHQPMWVEADTHTHANWVFTEPGVHLVAVQFLLKEHSGLTTLHQNVIRFAVGDSTNPAQARAATFDDPWRTASTGAAEADGGAEHDGAAATEDTQSGSGVMWTFVGLVVFALILGVGSLVTLKRARARARREQRLDRQQG</sequence>
<evidence type="ECO:0000313" key="5">
    <source>
        <dbReference type="Proteomes" id="UP000658613"/>
    </source>
</evidence>
<feature type="compositionally biased region" description="Low complexity" evidence="1">
    <location>
        <begin position="282"/>
        <end position="291"/>
    </location>
</feature>
<evidence type="ECO:0000256" key="3">
    <source>
        <dbReference type="SAM" id="SignalP"/>
    </source>
</evidence>
<feature type="region of interest" description="Disordered" evidence="1">
    <location>
        <begin position="273"/>
        <end position="305"/>
    </location>
</feature>
<dbReference type="EMBL" id="JADOUE010000001">
    <property type="protein sequence ID" value="MBG6122409.1"/>
    <property type="molecule type" value="Genomic_DNA"/>
</dbReference>
<keyword evidence="2" id="KW-1133">Transmembrane helix</keyword>
<feature type="signal peptide" evidence="3">
    <location>
        <begin position="1"/>
        <end position="43"/>
    </location>
</feature>
<keyword evidence="5" id="KW-1185">Reference proteome</keyword>
<protein>
    <submittedName>
        <fullName evidence="4">Surface-anchored protein</fullName>
    </submittedName>
</protein>